<evidence type="ECO:0000313" key="6">
    <source>
        <dbReference type="EMBL" id="RJL22006.1"/>
    </source>
</evidence>
<dbReference type="InterPro" id="IPR001940">
    <property type="entry name" value="Peptidase_S1C"/>
</dbReference>
<sequence>MRGDLLDLILLVLVVAFGVSGYRQGFIVGALSFIGFVGGGLLGVLVAPPIAQAVVDGAPQQALVAIVIVFLAATIGQFGSSTVGAVVRSHVTWNPARVVDAIGGTIASVLSVLLIAWIIGGLAVLAPFPIVQQQIKDSQVLRTVDQVMPAAVDGWFAGFKRFVDSSDFPQVFDGLGGGSVLEVPKPDESVAKSPALQRARQGIVKVQGTAPECAKRIEGTGFVYARERIMTNAHVVAGVREELHVTTASGRTLRAKVIVYNPRRDIAVLYVPGLEAPVLEFDGEAESRDDAIVAGFPRGRGYTMAAARIRERQIASGPDIYHETRVEREIYAIRGKVEPGNSGGPLLARDGRVFGVVFAAATDRKDTGYVLTAAEVRPEAEAGVRTTRAVYTQACDQ</sequence>
<dbReference type="InterPro" id="IPR043504">
    <property type="entry name" value="Peptidase_S1_PA_chymotrypsin"/>
</dbReference>
<dbReference type="InterPro" id="IPR003825">
    <property type="entry name" value="Colicin-V_CvpA"/>
</dbReference>
<dbReference type="GO" id="GO:0004252">
    <property type="term" value="F:serine-type endopeptidase activity"/>
    <property type="evidence" value="ECO:0007669"/>
    <property type="project" value="InterPro"/>
</dbReference>
<dbReference type="PANTHER" id="PTHR43019:SF23">
    <property type="entry name" value="PROTEASE DO-LIKE 5, CHLOROPLASTIC"/>
    <property type="match status" value="1"/>
</dbReference>
<proteinExistence type="predicted"/>
<keyword evidence="6" id="KW-0645">Protease</keyword>
<dbReference type="NCBIfam" id="NF033740">
    <property type="entry name" value="MarP_fam_protase"/>
    <property type="match status" value="1"/>
</dbReference>
<feature type="transmembrane region" description="Helical" evidence="5">
    <location>
        <begin position="63"/>
        <end position="86"/>
    </location>
</feature>
<dbReference type="EMBL" id="QZEY01000023">
    <property type="protein sequence ID" value="RJL22006.1"/>
    <property type="molecule type" value="Genomic_DNA"/>
</dbReference>
<keyword evidence="4 5" id="KW-0472">Membrane</keyword>
<comment type="subcellular location">
    <subcellularLocation>
        <location evidence="1">Membrane</location>
        <topology evidence="1">Multi-pass membrane protein</topology>
    </subcellularLocation>
</comment>
<evidence type="ECO:0000256" key="3">
    <source>
        <dbReference type="ARBA" id="ARBA00022989"/>
    </source>
</evidence>
<dbReference type="GO" id="GO:0016020">
    <property type="term" value="C:membrane"/>
    <property type="evidence" value="ECO:0007669"/>
    <property type="project" value="UniProtKB-SubCell"/>
</dbReference>
<comment type="caution">
    <text evidence="6">The sequence shown here is derived from an EMBL/GenBank/DDBJ whole genome shotgun (WGS) entry which is preliminary data.</text>
</comment>
<dbReference type="GO" id="GO:0009403">
    <property type="term" value="P:toxin biosynthetic process"/>
    <property type="evidence" value="ECO:0007669"/>
    <property type="project" value="InterPro"/>
</dbReference>
<feature type="transmembrane region" description="Helical" evidence="5">
    <location>
        <begin position="106"/>
        <end position="128"/>
    </location>
</feature>
<keyword evidence="2 5" id="KW-0812">Transmembrane</keyword>
<protein>
    <submittedName>
        <fullName evidence="6">Serine protease</fullName>
    </submittedName>
</protein>
<dbReference type="OrthoDB" id="9766361at2"/>
<dbReference type="Pfam" id="PF13365">
    <property type="entry name" value="Trypsin_2"/>
    <property type="match status" value="1"/>
</dbReference>
<name>A0A3A4A9K3_9ACTN</name>
<dbReference type="Gene3D" id="2.40.10.10">
    <property type="entry name" value="Trypsin-like serine proteases"/>
    <property type="match status" value="2"/>
</dbReference>
<gene>
    <name evidence="6" type="ORF">D5H75_35975</name>
</gene>
<dbReference type="PRINTS" id="PR00834">
    <property type="entry name" value="PROTEASES2C"/>
</dbReference>
<accession>A0A3A4A9K3</accession>
<keyword evidence="6" id="KW-0378">Hydrolase</keyword>
<evidence type="ECO:0000313" key="7">
    <source>
        <dbReference type="Proteomes" id="UP000265768"/>
    </source>
</evidence>
<evidence type="ECO:0000256" key="4">
    <source>
        <dbReference type="ARBA" id="ARBA00023136"/>
    </source>
</evidence>
<reference evidence="6 7" key="1">
    <citation type="submission" date="2018-09" db="EMBL/GenBank/DDBJ databases">
        <title>YIM 75507 draft genome.</title>
        <authorList>
            <person name="Tang S."/>
            <person name="Feng Y."/>
        </authorList>
    </citation>
    <scope>NUCLEOTIDE SEQUENCE [LARGE SCALE GENOMIC DNA]</scope>
    <source>
        <strain evidence="6 7">YIM 75507</strain>
    </source>
</reference>
<dbReference type="PANTHER" id="PTHR43019">
    <property type="entry name" value="SERINE ENDOPROTEASE DEGS"/>
    <property type="match status" value="1"/>
</dbReference>
<dbReference type="RefSeq" id="WP_119931081.1">
    <property type="nucleotide sequence ID" value="NZ_QZEY01000023.1"/>
</dbReference>
<dbReference type="InterPro" id="IPR009003">
    <property type="entry name" value="Peptidase_S1_PA"/>
</dbReference>
<organism evidence="6 7">
    <name type="scientific">Bailinhaonella thermotolerans</name>
    <dbReference type="NCBI Taxonomy" id="1070861"/>
    <lineage>
        <taxon>Bacteria</taxon>
        <taxon>Bacillati</taxon>
        <taxon>Actinomycetota</taxon>
        <taxon>Actinomycetes</taxon>
        <taxon>Streptosporangiales</taxon>
        <taxon>Streptosporangiaceae</taxon>
        <taxon>Bailinhaonella</taxon>
    </lineage>
</organism>
<dbReference type="Pfam" id="PF02674">
    <property type="entry name" value="Colicin_V"/>
    <property type="match status" value="1"/>
</dbReference>
<dbReference type="InterPro" id="IPR047680">
    <property type="entry name" value="MarP-like"/>
</dbReference>
<dbReference type="Proteomes" id="UP000265768">
    <property type="component" value="Unassembled WGS sequence"/>
</dbReference>
<evidence type="ECO:0000256" key="5">
    <source>
        <dbReference type="SAM" id="Phobius"/>
    </source>
</evidence>
<dbReference type="GO" id="GO:0006508">
    <property type="term" value="P:proteolysis"/>
    <property type="evidence" value="ECO:0007669"/>
    <property type="project" value="UniProtKB-KW"/>
</dbReference>
<evidence type="ECO:0000256" key="1">
    <source>
        <dbReference type="ARBA" id="ARBA00004141"/>
    </source>
</evidence>
<feature type="transmembrane region" description="Helical" evidence="5">
    <location>
        <begin position="31"/>
        <end position="51"/>
    </location>
</feature>
<evidence type="ECO:0000256" key="2">
    <source>
        <dbReference type="ARBA" id="ARBA00022692"/>
    </source>
</evidence>
<dbReference type="AlphaFoldDB" id="A0A3A4A9K3"/>
<keyword evidence="3 5" id="KW-1133">Transmembrane helix</keyword>
<dbReference type="SUPFAM" id="SSF50494">
    <property type="entry name" value="Trypsin-like serine proteases"/>
    <property type="match status" value="1"/>
</dbReference>
<keyword evidence="7" id="KW-1185">Reference proteome</keyword>